<name>H6SLP7_PARPM</name>
<dbReference type="STRING" id="1150469.RSPPHO_02286"/>
<accession>H6SLP7</accession>
<protein>
    <submittedName>
        <fullName evidence="3">Cytosol aminopeptidase family protein</fullName>
    </submittedName>
</protein>
<dbReference type="Gene3D" id="3.40.220.10">
    <property type="entry name" value="Leucine Aminopeptidase, subunit E, domain 1"/>
    <property type="match status" value="1"/>
</dbReference>
<dbReference type="KEGG" id="rpm:RSPPHO_02286"/>
<proteinExistence type="predicted"/>
<dbReference type="Proteomes" id="UP000033220">
    <property type="component" value="Chromosome DSM 122"/>
</dbReference>
<dbReference type="InterPro" id="IPR043472">
    <property type="entry name" value="Macro_dom-like"/>
</dbReference>
<evidence type="ECO:0000313" key="4">
    <source>
        <dbReference type="Proteomes" id="UP000033220"/>
    </source>
</evidence>
<dbReference type="EMBL" id="HE663493">
    <property type="protein sequence ID" value="CCG08912.1"/>
    <property type="molecule type" value="Genomic_DNA"/>
</dbReference>
<keyword evidence="3" id="KW-0645">Protease</keyword>
<dbReference type="HOGENOM" id="CLU_1569480_0_0_5"/>
<evidence type="ECO:0000313" key="3">
    <source>
        <dbReference type="EMBL" id="CCG08912.1"/>
    </source>
</evidence>
<dbReference type="Pfam" id="PF21337">
    <property type="entry name" value="Peptidase_M17_N_1"/>
    <property type="match status" value="1"/>
</dbReference>
<dbReference type="AlphaFoldDB" id="H6SLP7"/>
<keyword evidence="3" id="KW-0031">Aminopeptidase</keyword>
<dbReference type="eggNOG" id="COG0260">
    <property type="taxonomic scope" value="Bacteria"/>
</dbReference>
<evidence type="ECO:0000256" key="1">
    <source>
        <dbReference type="SAM" id="MobiDB-lite"/>
    </source>
</evidence>
<organism evidence="3 4">
    <name type="scientific">Pararhodospirillum photometricum DSM 122</name>
    <dbReference type="NCBI Taxonomy" id="1150469"/>
    <lineage>
        <taxon>Bacteria</taxon>
        <taxon>Pseudomonadati</taxon>
        <taxon>Pseudomonadota</taxon>
        <taxon>Alphaproteobacteria</taxon>
        <taxon>Rhodospirillales</taxon>
        <taxon>Rhodospirillaceae</taxon>
        <taxon>Pararhodospirillum</taxon>
    </lineage>
</organism>
<dbReference type="InterPro" id="IPR048816">
    <property type="entry name" value="Peptidase_M17_N_1"/>
</dbReference>
<evidence type="ECO:0000259" key="2">
    <source>
        <dbReference type="Pfam" id="PF21337"/>
    </source>
</evidence>
<keyword evidence="3" id="KW-0378">Hydrolase</keyword>
<reference evidence="3 4" key="1">
    <citation type="submission" date="2012-02" db="EMBL/GenBank/DDBJ databases">
        <title>Shotgun genome sequence of Phaeospirillum photometricum DSM 122.</title>
        <authorList>
            <person name="Duquesne K."/>
            <person name="Sturgis J."/>
        </authorList>
    </citation>
    <scope>NUCLEOTIDE SEQUENCE [LARGE SCALE GENOMIC DNA]</scope>
    <source>
        <strain evidence="4">DSM122</strain>
    </source>
</reference>
<gene>
    <name evidence="3" type="ORF">RSPPHO_02286</name>
</gene>
<dbReference type="GO" id="GO:0004177">
    <property type="term" value="F:aminopeptidase activity"/>
    <property type="evidence" value="ECO:0007669"/>
    <property type="project" value="UniProtKB-KW"/>
</dbReference>
<dbReference type="RefSeq" id="WP_014415546.1">
    <property type="nucleotide sequence ID" value="NC_017059.1"/>
</dbReference>
<feature type="domain" description="M17 aminopeptidase N-terminal" evidence="2">
    <location>
        <begin position="17"/>
        <end position="140"/>
    </location>
</feature>
<dbReference type="PATRIC" id="fig|1150469.3.peg.2571"/>
<feature type="region of interest" description="Disordered" evidence="1">
    <location>
        <begin position="132"/>
        <end position="170"/>
    </location>
</feature>
<keyword evidence="4" id="KW-1185">Reference proteome</keyword>
<sequence length="170" mass="18279">MHCVAVQPDRPPDSPALPLHAVTEATLGRWRDGLTPPQQTWITTQGFEARWGQTVTWPDAEGRLAGAAVGLGALDPSGAARPNTPGDEPLAFAQAAATLPAGIYRLEEQDLPPGWAFEAALAWAQAHYRFRLPRPVSPPDAAHPPRLARRRRPPGAGEPNHRPNPGARPD</sequence>